<evidence type="ECO:0000256" key="2">
    <source>
        <dbReference type="ARBA" id="ARBA00023242"/>
    </source>
</evidence>
<sequence>MSTTSVDTNTTTENEIKVRSMKEICYIVAFCDKFKSNLKGIEFWPEELERAIATEYENDLIENLHCTFLNNCLNRKKPIERTQWQKFLSEAIDQKIKKGYHFYQDFNPLRRVKNYYELNVEDKVLILNKLITWQLQDSLIIRKMIDSEYRNGKKNEENSLEVKPYGVDRRGRRYYYFGSGARIYRETINKGKGKNKQTKIIWEAITTTVEDVENYINNPKEIKPSAKLDKVLYKKLVDELLPEIKKEIQLKEKRDARKVRQEKLAQRVALLHANSEIVASRTRSGTRRAARVNYAESSASSGTSISRQGSFVLQDDATPTTNNSHYATRSRTARGTEKRKYEEVTQDHDSDTRSSSSTKSSKKSKISADLSSVSNGARMSRTTSVVSIGSAATANSIFSRADYESPEFREVFGSEAGTDLSDPGSDAMDEDL</sequence>
<feature type="compositionally biased region" description="Polar residues" evidence="3">
    <location>
        <begin position="373"/>
        <end position="391"/>
    </location>
</feature>
<gene>
    <name evidence="5" type="ORF">FWILDA_LOCUS7938</name>
</gene>
<feature type="region of interest" description="Disordered" evidence="3">
    <location>
        <begin position="279"/>
        <end position="391"/>
    </location>
</feature>
<dbReference type="GO" id="GO:0005634">
    <property type="term" value="C:nucleus"/>
    <property type="evidence" value="ECO:0007669"/>
    <property type="project" value="UniProtKB-SubCell"/>
</dbReference>
<keyword evidence="6" id="KW-1185">Reference proteome</keyword>
<evidence type="ECO:0000256" key="3">
    <source>
        <dbReference type="SAM" id="MobiDB-lite"/>
    </source>
</evidence>
<feature type="compositionally biased region" description="Low complexity" evidence="3">
    <location>
        <begin position="297"/>
        <end position="310"/>
    </location>
</feature>
<evidence type="ECO:0000313" key="5">
    <source>
        <dbReference type="EMBL" id="CAI2177144.1"/>
    </source>
</evidence>
<feature type="compositionally biased region" description="Basic and acidic residues" evidence="3">
    <location>
        <begin position="334"/>
        <end position="352"/>
    </location>
</feature>
<feature type="domain" description="WHIM1" evidence="4">
    <location>
        <begin position="106"/>
        <end position="146"/>
    </location>
</feature>
<evidence type="ECO:0000313" key="6">
    <source>
        <dbReference type="Proteomes" id="UP001153678"/>
    </source>
</evidence>
<dbReference type="PANTHER" id="PTHR42107:SF1">
    <property type="entry name" value="WHIM1 DOMAIN-CONTAINING PROTEIN"/>
    <property type="match status" value="1"/>
</dbReference>
<feature type="region of interest" description="Disordered" evidence="3">
    <location>
        <begin position="409"/>
        <end position="432"/>
    </location>
</feature>
<protein>
    <submittedName>
        <fullName evidence="5">14337_t:CDS:1</fullName>
    </submittedName>
</protein>
<dbReference type="InterPro" id="IPR028942">
    <property type="entry name" value="WHIM1_dom"/>
</dbReference>
<organism evidence="5 6">
    <name type="scientific">Funneliformis geosporum</name>
    <dbReference type="NCBI Taxonomy" id="1117311"/>
    <lineage>
        <taxon>Eukaryota</taxon>
        <taxon>Fungi</taxon>
        <taxon>Fungi incertae sedis</taxon>
        <taxon>Mucoromycota</taxon>
        <taxon>Glomeromycotina</taxon>
        <taxon>Glomeromycetes</taxon>
        <taxon>Glomerales</taxon>
        <taxon>Glomeraceae</taxon>
        <taxon>Funneliformis</taxon>
    </lineage>
</organism>
<evidence type="ECO:0000256" key="1">
    <source>
        <dbReference type="ARBA" id="ARBA00004123"/>
    </source>
</evidence>
<feature type="compositionally biased region" description="Polar residues" evidence="3">
    <location>
        <begin position="317"/>
        <end position="330"/>
    </location>
</feature>
<keyword evidence="2" id="KW-0539">Nucleus</keyword>
<comment type="caution">
    <text evidence="5">The sequence shown here is derived from an EMBL/GenBank/DDBJ whole genome shotgun (WGS) entry which is preliminary data.</text>
</comment>
<name>A0A9W4WPF0_9GLOM</name>
<accession>A0A9W4WPF0</accession>
<evidence type="ECO:0000259" key="4">
    <source>
        <dbReference type="Pfam" id="PF15612"/>
    </source>
</evidence>
<dbReference type="PANTHER" id="PTHR42107">
    <property type="entry name" value="YALI0D24453P"/>
    <property type="match status" value="1"/>
</dbReference>
<dbReference type="OrthoDB" id="349045at2759"/>
<dbReference type="AlphaFoldDB" id="A0A9W4WPF0"/>
<dbReference type="Proteomes" id="UP001153678">
    <property type="component" value="Unassembled WGS sequence"/>
</dbReference>
<reference evidence="5" key="1">
    <citation type="submission" date="2022-08" db="EMBL/GenBank/DDBJ databases">
        <authorList>
            <person name="Kallberg Y."/>
            <person name="Tangrot J."/>
            <person name="Rosling A."/>
        </authorList>
    </citation>
    <scope>NUCLEOTIDE SEQUENCE</scope>
    <source>
        <strain evidence="5">Wild A</strain>
    </source>
</reference>
<dbReference type="EMBL" id="CAMKVN010001618">
    <property type="protein sequence ID" value="CAI2177144.1"/>
    <property type="molecule type" value="Genomic_DNA"/>
</dbReference>
<proteinExistence type="predicted"/>
<dbReference type="Pfam" id="PF15612">
    <property type="entry name" value="WHIM1"/>
    <property type="match status" value="1"/>
</dbReference>
<comment type="subcellular location">
    <subcellularLocation>
        <location evidence="1">Nucleus</location>
    </subcellularLocation>
</comment>